<dbReference type="EMBL" id="CP075153">
    <property type="protein sequence ID" value="UTX43480.1"/>
    <property type="molecule type" value="Genomic_DNA"/>
</dbReference>
<dbReference type="SUPFAM" id="SSF48371">
    <property type="entry name" value="ARM repeat"/>
    <property type="match status" value="1"/>
</dbReference>
<evidence type="ECO:0000313" key="2">
    <source>
        <dbReference type="Proteomes" id="UP001059546"/>
    </source>
</evidence>
<evidence type="ECO:0000313" key="1">
    <source>
        <dbReference type="EMBL" id="UTX43480.1"/>
    </source>
</evidence>
<proteinExistence type="predicted"/>
<dbReference type="InterPro" id="IPR016024">
    <property type="entry name" value="ARM-type_fold"/>
</dbReference>
<reference evidence="1" key="1">
    <citation type="submission" date="2022-10" db="EMBL/GenBank/DDBJ databases">
        <title>Encephalitozoon hellem ATCC 50604 Complete Genome.</title>
        <authorList>
            <person name="Mascarenhas dos Santos A.C."/>
            <person name="Julian A.T."/>
            <person name="Pombert J.-F."/>
        </authorList>
    </citation>
    <scope>NUCLEOTIDE SEQUENCE</scope>
    <source>
        <strain evidence="1">ATCC 50604</strain>
    </source>
</reference>
<sequence length="1323" mass="153088">MASKAGKRIHTNCTISLEDALSLLNSANEGERISFEGNILKALETSFNKSAEQLVYCLKLCKTHKLGRFHKETIRTFMKNNELVNEYVASFFAWITDFFPISFVEILFEEEDTVCKYYKRVLTKLYKSSKITESRLYMEKHDPDTLRHMTRVKIAELVRYPGVVVYLTRNLMCMHEEERLFLIKKYLKRGDFEYYLNALADSSQDSVKYKNDLQEYLNNGVVEEAPTKYMVFMDVYNFIKKSNHEVSEDDESAQRVFGGYDVEKLLKSDIGVMFLAQTIKYVAMHAGHAQKCKDIVYEALELNIPRDVSKTLWNTLSKDRNIFIECIDRFKILEDEDLGGILLYGKGAYKENRPSIYKAMVYEDGIYKKEAVDYVSGSFSVHEIMDVLANQDSDEREFLSECIYRKALVGEFDFRVFEVGDSMWIEKAYDQMFKTLRFDVYDILLEKRPELAFDYCFRHADLRRKYFEKIDKKNCTIEEAICIHKILKYESELIENTVEAGDSYAEAVYGCNEDGNEVYKMSVSVDPIPVAGVVEFVYLLTLIRPEDAKYYVCEYFDEICSRGSTDLNEEAVSTSMGYTEILGLNDLGLICSIPLHQMIDTILSVHLKNKYLVYTIMSPLLEVIAKSTQNLRLIILKNMDSCSVTPSHTVRFIDVLTPLLHNSNIQICNESKRLLMEIPIITPELSCLKSQMVQSIVDKIYAKSFFEAIRRQQFNHYLCFNALNMLVQSLIMHMKDLKEDAFAIINSLQFIAHPRDLKQVFPVIFENLSSFVIENAFYLDECCKVASSMMKFGEDISFDKLLGNMGRSLRVNKFLVECLKSCDDEVNDKVINKIIGKEACCTDTSKEKSEEEPLYIEPFFLAYAPELPLFKKYIPVFKPLLKRLFLSSDPTKQEIASKAFESMEVMEFLVFCCIIGQWKTRLLCLELFSKKGLGDDRALAMLFILRNDTHSALRKKALEIWKSNVVNTNSTLKNIYRTILWFLRYRENSSSFYDAIMSSLNDLIMKYDKYVERYLQDVMNKMHSGNNSEDMFCPLGMNEDSEKLKKISEKEVVEVILIECAKSGKHLDMALEFGIKNSSIDLFRQLLQNPLYREKIIGTIGNRIDDLAVSEIFADNSKLGIDLFKKTGKTFLFKFLKGSDKISLLESMLSEEKTDPTHIKELLRQMRPSKKLEEYLLVSNPVYTSVFYGSGEKMEDQGHQKELFIRAFNMLEYPELQPLIIPDYLNLLLDVSYKNIKEPQALVNVLCTSSSSRTLERLNDIVSSMELGDSLFTLSGYLLRNYLFYEKREAVLPSLELIYKRYRGRLGAFGLIIERLLGDLGRV</sequence>
<dbReference type="Proteomes" id="UP001059546">
    <property type="component" value="Chromosome VII"/>
</dbReference>
<gene>
    <name evidence="1" type="ORF">GPU96_07g12380</name>
</gene>
<organism evidence="1 2">
    <name type="scientific">Encephalitozoon hellem</name>
    <name type="common">Microsporidian parasite</name>
    <dbReference type="NCBI Taxonomy" id="27973"/>
    <lineage>
        <taxon>Eukaryota</taxon>
        <taxon>Fungi</taxon>
        <taxon>Fungi incertae sedis</taxon>
        <taxon>Microsporidia</taxon>
        <taxon>Unikaryonidae</taxon>
        <taxon>Encephalitozoon</taxon>
    </lineage>
</organism>
<name>A0A9Q9FBR1_ENCHE</name>
<accession>A0A9Q9FBR1</accession>
<protein>
    <submittedName>
        <fullName evidence="1">Importin subunit beta-4</fullName>
    </submittedName>
</protein>